<keyword evidence="1" id="KW-0472">Membrane</keyword>
<keyword evidence="3" id="KW-1185">Reference proteome</keyword>
<dbReference type="AlphaFoldDB" id="K9YZU2"/>
<protein>
    <recommendedName>
        <fullName evidence="4">Glucose-inhibited division protein A</fullName>
    </recommendedName>
</protein>
<sequence>MTKGKIVAIATGAISILIAVAYLILVLLLDTRGEMKPAPISQTPSPVVLSTLV</sequence>
<dbReference type="KEGG" id="dsl:Dacsa_3318"/>
<gene>
    <name evidence="2" type="ORF">Dacsa_3318</name>
</gene>
<organism evidence="2 3">
    <name type="scientific">Dactylococcopsis salina (strain PCC 8305)</name>
    <name type="common">Myxobactron salinum</name>
    <dbReference type="NCBI Taxonomy" id="13035"/>
    <lineage>
        <taxon>Bacteria</taxon>
        <taxon>Bacillati</taxon>
        <taxon>Cyanobacteriota</taxon>
        <taxon>Cyanophyceae</taxon>
        <taxon>Nodosilineales</taxon>
        <taxon>Cymatolegaceae</taxon>
        <taxon>Dactylococcopsis</taxon>
    </lineage>
</organism>
<reference evidence="2" key="1">
    <citation type="submission" date="2012-04" db="EMBL/GenBank/DDBJ databases">
        <title>Finished genome of Dactylococcopsis salina PCC 8305.</title>
        <authorList>
            <consortium name="US DOE Joint Genome Institute"/>
            <person name="Gugger M."/>
            <person name="Coursin T."/>
            <person name="Rippka R."/>
            <person name="Tandeau De Marsac N."/>
            <person name="Huntemann M."/>
            <person name="Wei C.-L."/>
            <person name="Han J."/>
            <person name="Detter J.C."/>
            <person name="Han C."/>
            <person name="Tapia R."/>
            <person name="Daligault H."/>
            <person name="Chen A."/>
            <person name="Krypides N."/>
            <person name="Mavromatis K."/>
            <person name="Markowitz V."/>
            <person name="Szeto E."/>
            <person name="Ivanova N."/>
            <person name="Ovchinnikova G."/>
            <person name="Pagani I."/>
            <person name="Pati A."/>
            <person name="Goodwin L."/>
            <person name="Peters L."/>
            <person name="Pitluck S."/>
            <person name="Woyke T."/>
            <person name="Kerfeld C."/>
        </authorList>
    </citation>
    <scope>NUCLEOTIDE SEQUENCE [LARGE SCALE GENOMIC DNA]</scope>
    <source>
        <strain evidence="2">PCC 8305</strain>
    </source>
</reference>
<evidence type="ECO:0000256" key="1">
    <source>
        <dbReference type="SAM" id="Phobius"/>
    </source>
</evidence>
<dbReference type="HOGENOM" id="CLU_191193_2_1_3"/>
<evidence type="ECO:0008006" key="4">
    <source>
        <dbReference type="Google" id="ProtNLM"/>
    </source>
</evidence>
<evidence type="ECO:0000313" key="2">
    <source>
        <dbReference type="EMBL" id="AFZ51825.1"/>
    </source>
</evidence>
<feature type="transmembrane region" description="Helical" evidence="1">
    <location>
        <begin position="6"/>
        <end position="29"/>
    </location>
</feature>
<dbReference type="STRING" id="13035.Dacsa_3318"/>
<dbReference type="eggNOG" id="ENOG5033B1F">
    <property type="taxonomic scope" value="Bacteria"/>
</dbReference>
<accession>K9YZU2</accession>
<dbReference type="EMBL" id="CP003944">
    <property type="protein sequence ID" value="AFZ51825.1"/>
    <property type="molecule type" value="Genomic_DNA"/>
</dbReference>
<name>K9YZU2_DACS8</name>
<proteinExistence type="predicted"/>
<dbReference type="Proteomes" id="UP000010482">
    <property type="component" value="Chromosome"/>
</dbReference>
<keyword evidence="1" id="KW-0812">Transmembrane</keyword>
<dbReference type="PATRIC" id="fig|13035.3.peg.3761"/>
<keyword evidence="1" id="KW-1133">Transmembrane helix</keyword>
<dbReference type="RefSeq" id="WP_015230801.1">
    <property type="nucleotide sequence ID" value="NC_019780.1"/>
</dbReference>
<evidence type="ECO:0000313" key="3">
    <source>
        <dbReference type="Proteomes" id="UP000010482"/>
    </source>
</evidence>